<dbReference type="Proteomes" id="UP000184123">
    <property type="component" value="Unassembled WGS sequence"/>
</dbReference>
<dbReference type="AlphaFoldDB" id="A0A1M7CAB1"/>
<sequence length="66" mass="6974">MVCGTGVGASIAANKAKGIGARIVGAWLTNDLVKAWLEAEFSTDEDFRRRVAKLYAMESGLADGTI</sequence>
<accession>A0A1M7CAB1</accession>
<keyword evidence="2" id="KW-0413">Isomerase</keyword>
<keyword evidence="4" id="KW-1185">Reference proteome</keyword>
<evidence type="ECO:0000313" key="3">
    <source>
        <dbReference type="Proteomes" id="UP000184123"/>
    </source>
</evidence>
<evidence type="ECO:0000313" key="2">
    <source>
        <dbReference type="EMBL" id="SHL64185.1"/>
    </source>
</evidence>
<dbReference type="Proteomes" id="UP000321726">
    <property type="component" value="Unassembled WGS sequence"/>
</dbReference>
<dbReference type="Gene3D" id="3.40.1400.10">
    <property type="entry name" value="Sugar-phosphate isomerase, RpiB/LacA/LacB"/>
    <property type="match status" value="2"/>
</dbReference>
<gene>
    <name evidence="1" type="ORF">HCU01_30860</name>
    <name evidence="2" type="ORF">SAMN05660971_01024</name>
</gene>
<dbReference type="EMBL" id="BJXU01000127">
    <property type="protein sequence ID" value="GEN25137.1"/>
    <property type="molecule type" value="Genomic_DNA"/>
</dbReference>
<dbReference type="InterPro" id="IPR036569">
    <property type="entry name" value="RpiB_LacA_LacB_sf"/>
</dbReference>
<organism evidence="2 3">
    <name type="scientific">Halomonas cupida</name>
    <dbReference type="NCBI Taxonomy" id="44933"/>
    <lineage>
        <taxon>Bacteria</taxon>
        <taxon>Pseudomonadati</taxon>
        <taxon>Pseudomonadota</taxon>
        <taxon>Gammaproteobacteria</taxon>
        <taxon>Oceanospirillales</taxon>
        <taxon>Halomonadaceae</taxon>
        <taxon>Halomonas</taxon>
    </lineage>
</organism>
<name>A0A1M7CAB1_9GAMM</name>
<reference evidence="2 3" key="1">
    <citation type="submission" date="2016-11" db="EMBL/GenBank/DDBJ databases">
        <authorList>
            <person name="Jaros S."/>
            <person name="Januszkiewicz K."/>
            <person name="Wedrychowicz H."/>
        </authorList>
    </citation>
    <scope>NUCLEOTIDE SEQUENCE [LARGE SCALE GENOMIC DNA]</scope>
    <source>
        <strain evidence="2 3">DSM 4740</strain>
    </source>
</reference>
<evidence type="ECO:0000313" key="1">
    <source>
        <dbReference type="EMBL" id="GEN25137.1"/>
    </source>
</evidence>
<protein>
    <submittedName>
        <fullName evidence="2">Ribose 5-phosphate isomerase B</fullName>
    </submittedName>
</protein>
<evidence type="ECO:0000313" key="4">
    <source>
        <dbReference type="Proteomes" id="UP000321726"/>
    </source>
</evidence>
<dbReference type="SUPFAM" id="SSF89623">
    <property type="entry name" value="Ribose/Galactose isomerase RpiB/AlsB"/>
    <property type="match status" value="1"/>
</dbReference>
<dbReference type="GO" id="GO:0016853">
    <property type="term" value="F:isomerase activity"/>
    <property type="evidence" value="ECO:0007669"/>
    <property type="project" value="UniProtKB-KW"/>
</dbReference>
<dbReference type="EMBL" id="FRCA01000002">
    <property type="protein sequence ID" value="SHL64185.1"/>
    <property type="molecule type" value="Genomic_DNA"/>
</dbReference>
<dbReference type="RefSeq" id="WP_073433951.1">
    <property type="nucleotide sequence ID" value="NZ_BJXU01000127.1"/>
</dbReference>
<reference evidence="1 4" key="2">
    <citation type="submission" date="2019-07" db="EMBL/GenBank/DDBJ databases">
        <title>Whole genome shotgun sequence of Halomonas cupida NBRC 102219.</title>
        <authorList>
            <person name="Hosoyama A."/>
            <person name="Uohara A."/>
            <person name="Ohji S."/>
            <person name="Ichikawa N."/>
        </authorList>
    </citation>
    <scope>NUCLEOTIDE SEQUENCE [LARGE SCALE GENOMIC DNA]</scope>
    <source>
        <strain evidence="1 4">NBRC 102219</strain>
    </source>
</reference>
<dbReference type="STRING" id="44933.SAMN05660971_01024"/>
<proteinExistence type="predicted"/>
<dbReference type="GO" id="GO:0005975">
    <property type="term" value="P:carbohydrate metabolic process"/>
    <property type="evidence" value="ECO:0007669"/>
    <property type="project" value="InterPro"/>
</dbReference>